<dbReference type="InterPro" id="IPR001087">
    <property type="entry name" value="GDSL"/>
</dbReference>
<dbReference type="InterPro" id="IPR051238">
    <property type="entry name" value="GDSL_esterase/lipase"/>
</dbReference>
<dbReference type="SUPFAM" id="SSF52266">
    <property type="entry name" value="SGNH hydrolase"/>
    <property type="match status" value="1"/>
</dbReference>
<dbReference type="Proteomes" id="UP001177003">
    <property type="component" value="Chromosome 4"/>
</dbReference>
<evidence type="ECO:0000256" key="5">
    <source>
        <dbReference type="ARBA" id="ARBA00022801"/>
    </source>
</evidence>
<dbReference type="Gene3D" id="3.40.50.1110">
    <property type="entry name" value="SGNH hydrolase"/>
    <property type="match status" value="1"/>
</dbReference>
<accession>A0AA36E2F9</accession>
<keyword evidence="7" id="KW-0443">Lipid metabolism</keyword>
<organism evidence="8 9">
    <name type="scientific">Lactuca saligna</name>
    <name type="common">Willowleaf lettuce</name>
    <dbReference type="NCBI Taxonomy" id="75948"/>
    <lineage>
        <taxon>Eukaryota</taxon>
        <taxon>Viridiplantae</taxon>
        <taxon>Streptophyta</taxon>
        <taxon>Embryophyta</taxon>
        <taxon>Tracheophyta</taxon>
        <taxon>Spermatophyta</taxon>
        <taxon>Magnoliopsida</taxon>
        <taxon>eudicotyledons</taxon>
        <taxon>Gunneridae</taxon>
        <taxon>Pentapetalae</taxon>
        <taxon>asterids</taxon>
        <taxon>campanulids</taxon>
        <taxon>Asterales</taxon>
        <taxon>Asteraceae</taxon>
        <taxon>Cichorioideae</taxon>
        <taxon>Cichorieae</taxon>
        <taxon>Lactucinae</taxon>
        <taxon>Lactuca</taxon>
    </lineage>
</organism>
<dbReference type="GO" id="GO:0005576">
    <property type="term" value="C:extracellular region"/>
    <property type="evidence" value="ECO:0007669"/>
    <property type="project" value="UniProtKB-SubCell"/>
</dbReference>
<evidence type="ECO:0000313" key="9">
    <source>
        <dbReference type="Proteomes" id="UP001177003"/>
    </source>
</evidence>
<comment type="similarity">
    <text evidence="2">Belongs to the 'GDSL' lipolytic enzyme family.</text>
</comment>
<keyword evidence="5" id="KW-0378">Hydrolase</keyword>
<dbReference type="PANTHER" id="PTHR45650:SF9">
    <property type="entry name" value="SGNH HYDROLASE-TYPE ESTERASE DOMAIN-CONTAINING PROTEIN"/>
    <property type="match status" value="1"/>
</dbReference>
<evidence type="ECO:0000256" key="1">
    <source>
        <dbReference type="ARBA" id="ARBA00004613"/>
    </source>
</evidence>
<dbReference type="InterPro" id="IPR036514">
    <property type="entry name" value="SGNH_hydro_sf"/>
</dbReference>
<gene>
    <name evidence="8" type="ORF">LSALG_LOCUS19302</name>
</gene>
<evidence type="ECO:0008006" key="10">
    <source>
        <dbReference type="Google" id="ProtNLM"/>
    </source>
</evidence>
<comment type="subcellular location">
    <subcellularLocation>
        <location evidence="1">Secreted</location>
    </subcellularLocation>
</comment>
<keyword evidence="9" id="KW-1185">Reference proteome</keyword>
<proteinExistence type="inferred from homology"/>
<dbReference type="Pfam" id="PF00657">
    <property type="entry name" value="Lipase_GDSL"/>
    <property type="match status" value="1"/>
</dbReference>
<evidence type="ECO:0000256" key="7">
    <source>
        <dbReference type="ARBA" id="ARBA00023098"/>
    </source>
</evidence>
<dbReference type="GO" id="GO:0016788">
    <property type="term" value="F:hydrolase activity, acting on ester bonds"/>
    <property type="evidence" value="ECO:0007669"/>
    <property type="project" value="InterPro"/>
</dbReference>
<dbReference type="AlphaFoldDB" id="A0AA36E2F9"/>
<sequence length="288" mass="32053">MKKKASYQFSVFQRSELLNFDEYIPTYSTITDQQISKGVNYASGAAGIRDETGSHLGGRISLDMQLHNHCTTVSRIFKLQQNKTFTNGYLHKCIYLVNIGSNDYINNYLKPTYYPTSHIYTTVKYAKVLVRQYSKQLKTLYDLGGRKIVVFGLGPIGCTPAEISNFGIDGESCVEAINDAVKQFNGNLKSLVDKLNSNNQDAKFTFINLTSIALQRPGLGLSNGPCCEVRADGQCIKNTDICPVRALSLYYDGFHPTEIANTIIATTSFYSVSPMDASPYDISHLIRL</sequence>
<dbReference type="PANTHER" id="PTHR45650">
    <property type="entry name" value="GDSL-LIKE LIPASE/ACYLHYDROLASE-RELATED"/>
    <property type="match status" value="1"/>
</dbReference>
<dbReference type="GO" id="GO:0016042">
    <property type="term" value="P:lipid catabolic process"/>
    <property type="evidence" value="ECO:0007669"/>
    <property type="project" value="UniProtKB-KW"/>
</dbReference>
<name>A0AA36E2F9_LACSI</name>
<reference evidence="8" key="1">
    <citation type="submission" date="2023-04" db="EMBL/GenBank/DDBJ databases">
        <authorList>
            <person name="Vijverberg K."/>
            <person name="Xiong W."/>
            <person name="Schranz E."/>
        </authorList>
    </citation>
    <scope>NUCLEOTIDE SEQUENCE</scope>
</reference>
<evidence type="ECO:0000256" key="2">
    <source>
        <dbReference type="ARBA" id="ARBA00008668"/>
    </source>
</evidence>
<evidence type="ECO:0000256" key="6">
    <source>
        <dbReference type="ARBA" id="ARBA00022963"/>
    </source>
</evidence>
<keyword evidence="4" id="KW-0732">Signal</keyword>
<dbReference type="EMBL" id="OX465080">
    <property type="protein sequence ID" value="CAI9279507.1"/>
    <property type="molecule type" value="Genomic_DNA"/>
</dbReference>
<evidence type="ECO:0000256" key="3">
    <source>
        <dbReference type="ARBA" id="ARBA00022525"/>
    </source>
</evidence>
<keyword evidence="6" id="KW-0442">Lipid degradation</keyword>
<evidence type="ECO:0000313" key="8">
    <source>
        <dbReference type="EMBL" id="CAI9279507.1"/>
    </source>
</evidence>
<evidence type="ECO:0000256" key="4">
    <source>
        <dbReference type="ARBA" id="ARBA00022729"/>
    </source>
</evidence>
<protein>
    <recommendedName>
        <fullName evidence="10">GDSL esterase/lipase</fullName>
    </recommendedName>
</protein>
<keyword evidence="3" id="KW-0964">Secreted</keyword>